<accession>A0A4C1VN34</accession>
<evidence type="ECO:0000313" key="3">
    <source>
        <dbReference type="Proteomes" id="UP000299102"/>
    </source>
</evidence>
<name>A0A4C1VN34_EUMVA</name>
<feature type="compositionally biased region" description="Basic residues" evidence="1">
    <location>
        <begin position="46"/>
        <end position="55"/>
    </location>
</feature>
<proteinExistence type="predicted"/>
<feature type="region of interest" description="Disordered" evidence="1">
    <location>
        <begin position="111"/>
        <end position="175"/>
    </location>
</feature>
<comment type="caution">
    <text evidence="2">The sequence shown here is derived from an EMBL/GenBank/DDBJ whole genome shotgun (WGS) entry which is preliminary data.</text>
</comment>
<protein>
    <submittedName>
        <fullName evidence="2">Uncharacterized protein</fullName>
    </submittedName>
</protein>
<dbReference type="Proteomes" id="UP000299102">
    <property type="component" value="Unassembled WGS sequence"/>
</dbReference>
<organism evidence="2 3">
    <name type="scientific">Eumeta variegata</name>
    <name type="common">Bagworm moth</name>
    <name type="synonym">Eumeta japonica</name>
    <dbReference type="NCBI Taxonomy" id="151549"/>
    <lineage>
        <taxon>Eukaryota</taxon>
        <taxon>Metazoa</taxon>
        <taxon>Ecdysozoa</taxon>
        <taxon>Arthropoda</taxon>
        <taxon>Hexapoda</taxon>
        <taxon>Insecta</taxon>
        <taxon>Pterygota</taxon>
        <taxon>Neoptera</taxon>
        <taxon>Endopterygota</taxon>
        <taxon>Lepidoptera</taxon>
        <taxon>Glossata</taxon>
        <taxon>Ditrysia</taxon>
        <taxon>Tineoidea</taxon>
        <taxon>Psychidae</taxon>
        <taxon>Oiketicinae</taxon>
        <taxon>Eumeta</taxon>
    </lineage>
</organism>
<sequence length="175" mass="19224">MFVRLSIRRGGVRPNVNFGDFSFPRPLSFPKGGGGRVAWQPATLARSRRRRRRRAPNHDTNTALGRRAVPLSAENSFEGLIAIKLAYRLPVQISTMSDLRLTNIVIYQKNQRQGQIHTASNGKEQAEAAQSERSGRGLATLPACQMIGGPNEPLLGEGQTEKEASADPTRYGPMT</sequence>
<evidence type="ECO:0000313" key="2">
    <source>
        <dbReference type="EMBL" id="GBP39812.1"/>
    </source>
</evidence>
<feature type="compositionally biased region" description="Polar residues" evidence="1">
    <location>
        <begin position="111"/>
        <end position="123"/>
    </location>
</feature>
<evidence type="ECO:0000256" key="1">
    <source>
        <dbReference type="SAM" id="MobiDB-lite"/>
    </source>
</evidence>
<feature type="region of interest" description="Disordered" evidence="1">
    <location>
        <begin position="32"/>
        <end position="62"/>
    </location>
</feature>
<keyword evidence="3" id="KW-1185">Reference proteome</keyword>
<dbReference type="AlphaFoldDB" id="A0A4C1VN34"/>
<gene>
    <name evidence="2" type="ORF">EVAR_88314_1</name>
</gene>
<dbReference type="EMBL" id="BGZK01000371">
    <property type="protein sequence ID" value="GBP39812.1"/>
    <property type="molecule type" value="Genomic_DNA"/>
</dbReference>
<reference evidence="2 3" key="1">
    <citation type="journal article" date="2019" name="Commun. Biol.">
        <title>The bagworm genome reveals a unique fibroin gene that provides high tensile strength.</title>
        <authorList>
            <person name="Kono N."/>
            <person name="Nakamura H."/>
            <person name="Ohtoshi R."/>
            <person name="Tomita M."/>
            <person name="Numata K."/>
            <person name="Arakawa K."/>
        </authorList>
    </citation>
    <scope>NUCLEOTIDE SEQUENCE [LARGE SCALE GENOMIC DNA]</scope>
</reference>